<comment type="caution">
    <text evidence="2">The sequence shown here is derived from an EMBL/GenBank/DDBJ whole genome shotgun (WGS) entry which is preliminary data.</text>
</comment>
<dbReference type="CDD" id="cd04301">
    <property type="entry name" value="NAT_SF"/>
    <property type="match status" value="1"/>
</dbReference>
<dbReference type="SUPFAM" id="SSF55729">
    <property type="entry name" value="Acyl-CoA N-acyltransferases (Nat)"/>
    <property type="match status" value="1"/>
</dbReference>
<dbReference type="EMBL" id="JAFEUM010000001">
    <property type="protein sequence ID" value="MBM7035407.1"/>
    <property type="molecule type" value="Genomic_DNA"/>
</dbReference>
<evidence type="ECO:0000259" key="1">
    <source>
        <dbReference type="PROSITE" id="PS51186"/>
    </source>
</evidence>
<keyword evidence="3" id="KW-1185">Reference proteome</keyword>
<dbReference type="Proteomes" id="UP000809621">
    <property type="component" value="Unassembled WGS sequence"/>
</dbReference>
<feature type="domain" description="N-acetyltransferase" evidence="1">
    <location>
        <begin position="1"/>
        <end position="131"/>
    </location>
</feature>
<dbReference type="InterPro" id="IPR000182">
    <property type="entry name" value="GNAT_dom"/>
</dbReference>
<dbReference type="Gene3D" id="3.40.630.30">
    <property type="match status" value="1"/>
</dbReference>
<dbReference type="PROSITE" id="PS51186">
    <property type="entry name" value="GNAT"/>
    <property type="match status" value="1"/>
</dbReference>
<sequence length="140" mass="16603">MTQELQHLYLECRTNAFTWLDTQTFSLRDFANDTKEERIRVAVKDSKVIGFSSLWLPERFIHHLYISPDYIGQGVGSMLMRELKLEHAKLRLKCMVNNASAIEFYRQHQFQISSTHHDNEVPYHLMIWTNNLNESYPLLT</sequence>
<dbReference type="InterPro" id="IPR016181">
    <property type="entry name" value="Acyl_CoA_acyltransferase"/>
</dbReference>
<dbReference type="Pfam" id="PF00583">
    <property type="entry name" value="Acetyltransf_1"/>
    <property type="match status" value="1"/>
</dbReference>
<reference evidence="2 3" key="1">
    <citation type="submission" date="2021-02" db="EMBL/GenBank/DDBJ databases">
        <authorList>
            <person name="Park J.-S."/>
        </authorList>
    </citation>
    <scope>NUCLEOTIDE SEQUENCE [LARGE SCALE GENOMIC DNA]</scope>
    <source>
        <strain evidence="2 3">188UL20-2</strain>
    </source>
</reference>
<protein>
    <submittedName>
        <fullName evidence="2">GNAT family N-acetyltransferase</fullName>
    </submittedName>
</protein>
<name>A0ABS2HG49_9VIBR</name>
<evidence type="ECO:0000313" key="2">
    <source>
        <dbReference type="EMBL" id="MBM7035407.1"/>
    </source>
</evidence>
<evidence type="ECO:0000313" key="3">
    <source>
        <dbReference type="Proteomes" id="UP000809621"/>
    </source>
</evidence>
<accession>A0ABS2HG49</accession>
<proteinExistence type="predicted"/>
<gene>
    <name evidence="2" type="ORF">JQC93_03225</name>
</gene>
<organism evidence="2 3">
    <name type="scientific">Vibrio ulleungensis</name>
    <dbReference type="NCBI Taxonomy" id="2807619"/>
    <lineage>
        <taxon>Bacteria</taxon>
        <taxon>Pseudomonadati</taxon>
        <taxon>Pseudomonadota</taxon>
        <taxon>Gammaproteobacteria</taxon>
        <taxon>Vibrionales</taxon>
        <taxon>Vibrionaceae</taxon>
        <taxon>Vibrio</taxon>
    </lineage>
</organism>